<gene>
    <name evidence="1" type="ORF">D6C19_11720</name>
</gene>
<dbReference type="RefSeq" id="WP_129303417.1">
    <property type="nucleotide sequence ID" value="NZ_QZFR01000173.1"/>
</dbReference>
<organism evidence="1 2">
    <name type="scientific">Ligilactobacillus murinus</name>
    <dbReference type="NCBI Taxonomy" id="1622"/>
    <lineage>
        <taxon>Bacteria</taxon>
        <taxon>Bacillati</taxon>
        <taxon>Bacillota</taxon>
        <taxon>Bacilli</taxon>
        <taxon>Lactobacillales</taxon>
        <taxon>Lactobacillaceae</taxon>
        <taxon>Ligilactobacillus</taxon>
    </lineage>
</organism>
<dbReference type="Proteomes" id="UP000289316">
    <property type="component" value="Unassembled WGS sequence"/>
</dbReference>
<evidence type="ECO:0000313" key="2">
    <source>
        <dbReference type="Proteomes" id="UP000289316"/>
    </source>
</evidence>
<accession>A0A4Q1ZUR8</accession>
<name>A0A4Q1ZUR8_9LACO</name>
<dbReference type="EMBL" id="QZFR01000173">
    <property type="protein sequence ID" value="RXV60173.1"/>
    <property type="molecule type" value="Genomic_DNA"/>
</dbReference>
<proteinExistence type="predicted"/>
<evidence type="ECO:0000313" key="1">
    <source>
        <dbReference type="EMBL" id="RXV60173.1"/>
    </source>
</evidence>
<comment type="caution">
    <text evidence="1">The sequence shown here is derived from an EMBL/GenBank/DDBJ whole genome shotgun (WGS) entry which is preliminary data.</text>
</comment>
<reference evidence="1 2" key="1">
    <citation type="submission" date="2018-09" db="EMBL/GenBank/DDBJ databases">
        <title>Murine metabolic-syndrome-specific gut microbial biobank.</title>
        <authorList>
            <person name="Liu C."/>
        </authorList>
    </citation>
    <scope>NUCLEOTIDE SEQUENCE [LARGE SCALE GENOMIC DNA]</scope>
    <source>
        <strain evidence="1 2">C-30</strain>
    </source>
</reference>
<protein>
    <submittedName>
        <fullName evidence="1">Uncharacterized protein</fullName>
    </submittedName>
</protein>
<sequence length="82" mass="9714">MKPFEVSSRKVLSDSEYFILRENDRIYELAFKISANGRMLVLAEESLMVEISPNKWQHKAKKIGKRKCKEIVEFVNQHYPIK</sequence>
<dbReference type="AlphaFoldDB" id="A0A4Q1ZUR8"/>